<dbReference type="EMBL" id="DVJN01000235">
    <property type="protein sequence ID" value="HIS93811.1"/>
    <property type="molecule type" value="Genomic_DNA"/>
</dbReference>
<feature type="non-terminal residue" evidence="5">
    <location>
        <position position="1"/>
    </location>
</feature>
<reference evidence="5" key="1">
    <citation type="submission" date="2020-10" db="EMBL/GenBank/DDBJ databases">
        <authorList>
            <person name="Gilroy R."/>
        </authorList>
    </citation>
    <scope>NUCLEOTIDE SEQUENCE</scope>
    <source>
        <strain evidence="5">13766</strain>
    </source>
</reference>
<dbReference type="InterPro" id="IPR001000">
    <property type="entry name" value="GH10_dom"/>
</dbReference>
<dbReference type="PANTHER" id="PTHR31490:SF1">
    <property type="entry name" value="ENDO-1,4-BETA-XYLANASE 1"/>
    <property type="match status" value="1"/>
</dbReference>
<comment type="caution">
    <text evidence="5">The sequence shown here is derived from an EMBL/GenBank/DDBJ whole genome shotgun (WGS) entry which is preliminary data.</text>
</comment>
<dbReference type="Proteomes" id="UP000824140">
    <property type="component" value="Unassembled WGS sequence"/>
</dbReference>
<dbReference type="PROSITE" id="PS51760">
    <property type="entry name" value="GH10_2"/>
    <property type="match status" value="1"/>
</dbReference>
<sequence length="366" mass="43218">NLQYREKFREIFNYAIVPFYWKDLEPERGKPRYAADSYKVYRRPAPDLALEYCDENGLRRKGHCLIYHSFTPLWMPEDVPTQKRLTEEHLREVAGRYAGRIQDWDVENENLCSLHFDRFRLYEEPDYLEWCFTAADRAFTGGNRLFINEASFIWNERVRNGHMGVRSPYYMQIARLLAAGKRVDCIGMQFHQFIRKEDEMREDSLPFDPVKLYEVMDCYARFGRPLHVSEITIPAYEGSPEEEDVQMELTKNLYRTWFSHPAMDGIIWWNLVDGYAVGAPRNTRGGENYYSGGLLRYDMAEKPAYAALRELVQKEWHTKEALCTNERGEVEFEGFFGEYALKVNGLDAGRFHLARASRPEKEIRLQ</sequence>
<organism evidence="5 6">
    <name type="scientific">Candidatus Alectryocaccomicrobium excrementavium</name>
    <dbReference type="NCBI Taxonomy" id="2840668"/>
    <lineage>
        <taxon>Bacteria</taxon>
        <taxon>Bacillati</taxon>
        <taxon>Bacillota</taxon>
        <taxon>Clostridia</taxon>
        <taxon>Candidatus Alectryocaccomicrobium</taxon>
    </lineage>
</organism>
<dbReference type="SUPFAM" id="SSF51445">
    <property type="entry name" value="(Trans)glycosidases"/>
    <property type="match status" value="1"/>
</dbReference>
<keyword evidence="3" id="KW-0624">Polysaccharide degradation</keyword>
<accession>A0A9D1G298</accession>
<gene>
    <name evidence="5" type="ORF">IAA84_12420</name>
</gene>
<keyword evidence="1" id="KW-0378">Hydrolase</keyword>
<dbReference type="AlphaFoldDB" id="A0A9D1G298"/>
<dbReference type="SMART" id="SM00633">
    <property type="entry name" value="Glyco_10"/>
    <property type="match status" value="1"/>
</dbReference>
<evidence type="ECO:0000256" key="1">
    <source>
        <dbReference type="ARBA" id="ARBA00022801"/>
    </source>
</evidence>
<evidence type="ECO:0000256" key="2">
    <source>
        <dbReference type="ARBA" id="ARBA00023277"/>
    </source>
</evidence>
<keyword evidence="2" id="KW-0119">Carbohydrate metabolism</keyword>
<evidence type="ECO:0000313" key="5">
    <source>
        <dbReference type="EMBL" id="HIS93811.1"/>
    </source>
</evidence>
<dbReference type="InterPro" id="IPR044846">
    <property type="entry name" value="GH10"/>
</dbReference>
<reference evidence="5" key="2">
    <citation type="journal article" date="2021" name="PeerJ">
        <title>Extensive microbial diversity within the chicken gut microbiome revealed by metagenomics and culture.</title>
        <authorList>
            <person name="Gilroy R."/>
            <person name="Ravi A."/>
            <person name="Getino M."/>
            <person name="Pursley I."/>
            <person name="Horton D.L."/>
            <person name="Alikhan N.F."/>
            <person name="Baker D."/>
            <person name="Gharbi K."/>
            <person name="Hall N."/>
            <person name="Watson M."/>
            <person name="Adriaenssens E.M."/>
            <person name="Foster-Nyarko E."/>
            <person name="Jarju S."/>
            <person name="Secka A."/>
            <person name="Antonio M."/>
            <person name="Oren A."/>
            <person name="Chaudhuri R.R."/>
            <person name="La Ragione R."/>
            <person name="Hildebrand F."/>
            <person name="Pallen M.J."/>
        </authorList>
    </citation>
    <scope>NUCLEOTIDE SEQUENCE</scope>
    <source>
        <strain evidence="5">13766</strain>
    </source>
</reference>
<evidence type="ECO:0000259" key="4">
    <source>
        <dbReference type="PROSITE" id="PS51760"/>
    </source>
</evidence>
<evidence type="ECO:0000313" key="6">
    <source>
        <dbReference type="Proteomes" id="UP000824140"/>
    </source>
</evidence>
<dbReference type="GO" id="GO:0000272">
    <property type="term" value="P:polysaccharide catabolic process"/>
    <property type="evidence" value="ECO:0007669"/>
    <property type="project" value="UniProtKB-KW"/>
</dbReference>
<dbReference type="Pfam" id="PF00331">
    <property type="entry name" value="Glyco_hydro_10"/>
    <property type="match status" value="1"/>
</dbReference>
<name>A0A9D1G298_9FIRM</name>
<protein>
    <submittedName>
        <fullName evidence="5">Endo-1,4-beta-xylanase</fullName>
    </submittedName>
</protein>
<dbReference type="InterPro" id="IPR017853">
    <property type="entry name" value="GH"/>
</dbReference>
<dbReference type="Gene3D" id="3.20.20.80">
    <property type="entry name" value="Glycosidases"/>
    <property type="match status" value="1"/>
</dbReference>
<dbReference type="PANTHER" id="PTHR31490">
    <property type="entry name" value="GLYCOSYL HYDROLASE"/>
    <property type="match status" value="1"/>
</dbReference>
<feature type="domain" description="GH10" evidence="4">
    <location>
        <begin position="1"/>
        <end position="311"/>
    </location>
</feature>
<proteinExistence type="predicted"/>
<dbReference type="GO" id="GO:0004553">
    <property type="term" value="F:hydrolase activity, hydrolyzing O-glycosyl compounds"/>
    <property type="evidence" value="ECO:0007669"/>
    <property type="project" value="InterPro"/>
</dbReference>
<evidence type="ECO:0000256" key="3">
    <source>
        <dbReference type="ARBA" id="ARBA00023326"/>
    </source>
</evidence>